<evidence type="ECO:0000313" key="2">
    <source>
        <dbReference type="EMBL" id="MDM8562864.1"/>
    </source>
</evidence>
<dbReference type="Proteomes" id="UP001171945">
    <property type="component" value="Unassembled WGS sequence"/>
</dbReference>
<sequence length="148" mass="17388">METITQTLSAEHSHCDQLFAQAEAKVANKQWVEATTDFNHFIFEMEQHFTREEQVLFPNVEERTGQTAGPTAVMRMEHQQMRQVFDEMQKSLTQQNDEQYLGLSETLLVLMQQHNAKEQQILYPMSDQVLNRDVPSILNQMQEFRKNV</sequence>
<evidence type="ECO:0000259" key="1">
    <source>
        <dbReference type="Pfam" id="PF01814"/>
    </source>
</evidence>
<proteinExistence type="predicted"/>
<organism evidence="2 3">
    <name type="scientific">Candidatus Marithioploca araucensis</name>
    <dbReference type="NCBI Taxonomy" id="70273"/>
    <lineage>
        <taxon>Bacteria</taxon>
        <taxon>Pseudomonadati</taxon>
        <taxon>Pseudomonadota</taxon>
        <taxon>Gammaproteobacteria</taxon>
        <taxon>Thiotrichales</taxon>
        <taxon>Thiotrichaceae</taxon>
        <taxon>Candidatus Marithioploca</taxon>
    </lineage>
</organism>
<dbReference type="Pfam" id="PF01814">
    <property type="entry name" value="Hemerythrin"/>
    <property type="match status" value="1"/>
</dbReference>
<gene>
    <name evidence="2" type="ORF">QUF54_05870</name>
</gene>
<accession>A0ABT7VTH9</accession>
<comment type="caution">
    <text evidence="2">The sequence shown here is derived from an EMBL/GenBank/DDBJ whole genome shotgun (WGS) entry which is preliminary data.</text>
</comment>
<keyword evidence="3" id="KW-1185">Reference proteome</keyword>
<protein>
    <submittedName>
        <fullName evidence="2">Hemerythrin domain-containing protein</fullName>
    </submittedName>
</protein>
<name>A0ABT7VTH9_9GAMM</name>
<dbReference type="Gene3D" id="1.20.120.520">
    <property type="entry name" value="nmb1532 protein domain like"/>
    <property type="match status" value="1"/>
</dbReference>
<feature type="domain" description="Hemerythrin-like" evidence="1">
    <location>
        <begin position="3"/>
        <end position="125"/>
    </location>
</feature>
<dbReference type="EMBL" id="JAUCGM010000323">
    <property type="protein sequence ID" value="MDM8562864.1"/>
    <property type="molecule type" value="Genomic_DNA"/>
</dbReference>
<dbReference type="PANTHER" id="PTHR39966:SF3">
    <property type="entry name" value="DUF438 DOMAIN-CONTAINING PROTEIN"/>
    <property type="match status" value="1"/>
</dbReference>
<reference evidence="2" key="1">
    <citation type="submission" date="2023-06" db="EMBL/GenBank/DDBJ databases">
        <title>Uncultivated large filamentous bacteria from sulfidic sediments reveal new species and different genomic features in energy metabolism and defense.</title>
        <authorList>
            <person name="Fonseca A."/>
        </authorList>
    </citation>
    <scope>NUCLEOTIDE SEQUENCE</scope>
    <source>
        <strain evidence="2">HSG4</strain>
    </source>
</reference>
<dbReference type="InterPro" id="IPR012312">
    <property type="entry name" value="Hemerythrin-like"/>
</dbReference>
<dbReference type="PANTHER" id="PTHR39966">
    <property type="entry name" value="BLL2471 PROTEIN-RELATED"/>
    <property type="match status" value="1"/>
</dbReference>
<evidence type="ECO:0000313" key="3">
    <source>
        <dbReference type="Proteomes" id="UP001171945"/>
    </source>
</evidence>